<dbReference type="AlphaFoldDB" id="A0A1G9L183"/>
<evidence type="ECO:0000256" key="1">
    <source>
        <dbReference type="SAM" id="MobiDB-lite"/>
    </source>
</evidence>
<dbReference type="STRING" id="633440.SAMN05421869_12755"/>
<organism evidence="2 3">
    <name type="scientific">Nonomuraea jiangxiensis</name>
    <dbReference type="NCBI Taxonomy" id="633440"/>
    <lineage>
        <taxon>Bacteria</taxon>
        <taxon>Bacillati</taxon>
        <taxon>Actinomycetota</taxon>
        <taxon>Actinomycetes</taxon>
        <taxon>Streptosporangiales</taxon>
        <taxon>Streptosporangiaceae</taxon>
        <taxon>Nonomuraea</taxon>
    </lineage>
</organism>
<evidence type="ECO:0000313" key="2">
    <source>
        <dbReference type="EMBL" id="SDL55722.1"/>
    </source>
</evidence>
<feature type="region of interest" description="Disordered" evidence="1">
    <location>
        <begin position="33"/>
        <end position="54"/>
    </location>
</feature>
<proteinExistence type="predicted"/>
<evidence type="ECO:0000313" key="3">
    <source>
        <dbReference type="Proteomes" id="UP000199202"/>
    </source>
</evidence>
<accession>A0A1G9L183</accession>
<reference evidence="2 3" key="1">
    <citation type="submission" date="2016-10" db="EMBL/GenBank/DDBJ databases">
        <authorList>
            <person name="de Groot N.N."/>
        </authorList>
    </citation>
    <scope>NUCLEOTIDE SEQUENCE [LARGE SCALE GENOMIC DNA]</scope>
    <source>
        <strain evidence="2 3">CGMCC 4.6533</strain>
    </source>
</reference>
<dbReference type="EMBL" id="FNDJ01000027">
    <property type="protein sequence ID" value="SDL55722.1"/>
    <property type="molecule type" value="Genomic_DNA"/>
</dbReference>
<gene>
    <name evidence="2" type="ORF">SAMN05421869_12755</name>
</gene>
<dbReference type="Proteomes" id="UP000199202">
    <property type="component" value="Unassembled WGS sequence"/>
</dbReference>
<protein>
    <submittedName>
        <fullName evidence="2">Uncharacterized protein</fullName>
    </submittedName>
</protein>
<name>A0A1G9L183_9ACTN</name>
<keyword evidence="3" id="KW-1185">Reference proteome</keyword>
<sequence>MAGESPDPTNPPSPSPLNALTVNPTLCPAAFSGTASAASHDEPPHALSADNLPTMPERVLDTSYDCRSGSDPLPQVTSTLLVPCILAFTLPGASGGRLSLNVLVAYVELVSSPLRVTVKVPLGAFPVSNVPEIVWFAPPPATFWLGVSGPSTYRPMFNCTIPVRAEIVTDEPVITWPSEGDVIWSAESDCHIVSAA</sequence>